<dbReference type="EnsemblMetazoa" id="CJA24313a.1">
    <property type="protein sequence ID" value="CJA24313a.1"/>
    <property type="gene ID" value="WBGene00179885"/>
</dbReference>
<reference evidence="3" key="1">
    <citation type="submission" date="2010-08" db="EMBL/GenBank/DDBJ databases">
        <authorList>
            <consortium name="Caenorhabditis japonica Sequencing Consortium"/>
            <person name="Wilson R.K."/>
        </authorList>
    </citation>
    <scope>NUCLEOTIDE SEQUENCE [LARGE SCALE GENOMIC DNA]</scope>
    <source>
        <strain evidence="3">DF5081</strain>
    </source>
</reference>
<protein>
    <submittedName>
        <fullName evidence="2">Uncharacterized protein</fullName>
    </submittedName>
</protein>
<evidence type="ECO:0000256" key="1">
    <source>
        <dbReference type="SAM" id="MobiDB-lite"/>
    </source>
</evidence>
<reference evidence="2" key="2">
    <citation type="submission" date="2022-06" db="UniProtKB">
        <authorList>
            <consortium name="EnsemblMetazoa"/>
        </authorList>
    </citation>
    <scope>IDENTIFICATION</scope>
    <source>
        <strain evidence="2">DF5081</strain>
    </source>
</reference>
<name>A0A8R1IAT5_CAEJA</name>
<accession>A0A8R1IAT5</accession>
<dbReference type="AlphaFoldDB" id="A0A8R1IAT5"/>
<proteinExistence type="predicted"/>
<feature type="compositionally biased region" description="Polar residues" evidence="1">
    <location>
        <begin position="58"/>
        <end position="68"/>
    </location>
</feature>
<evidence type="ECO:0000313" key="3">
    <source>
        <dbReference type="Proteomes" id="UP000005237"/>
    </source>
</evidence>
<sequence>MKKPKGATKLSTMDGPSENVRYPSGERVPAARPRCPLKNSDPNQEVPQRRRGMRSRCAASQNLSTTTTECKEAKRQAKRGRGKELPRRCNSNRKQQHRTCLVTKTCGLITTTSHSLAPCQARGVCSQHLRWDSVRKFRARLMKEGKPDEYTTEEAWNFQLTDSP</sequence>
<evidence type="ECO:0000313" key="2">
    <source>
        <dbReference type="EnsemblMetazoa" id="CJA24313a.1"/>
    </source>
</evidence>
<organism evidence="2 3">
    <name type="scientific">Caenorhabditis japonica</name>
    <dbReference type="NCBI Taxonomy" id="281687"/>
    <lineage>
        <taxon>Eukaryota</taxon>
        <taxon>Metazoa</taxon>
        <taxon>Ecdysozoa</taxon>
        <taxon>Nematoda</taxon>
        <taxon>Chromadorea</taxon>
        <taxon>Rhabditida</taxon>
        <taxon>Rhabditina</taxon>
        <taxon>Rhabditomorpha</taxon>
        <taxon>Rhabditoidea</taxon>
        <taxon>Rhabditidae</taxon>
        <taxon>Peloderinae</taxon>
        <taxon>Caenorhabditis</taxon>
    </lineage>
</organism>
<dbReference type="Proteomes" id="UP000005237">
    <property type="component" value="Unassembled WGS sequence"/>
</dbReference>
<keyword evidence="3" id="KW-1185">Reference proteome</keyword>
<feature type="region of interest" description="Disordered" evidence="1">
    <location>
        <begin position="1"/>
        <end position="94"/>
    </location>
</feature>